<evidence type="ECO:0000313" key="1">
    <source>
        <dbReference type="EMBL" id="WZE63475.1"/>
    </source>
</evidence>
<accession>A0AAU6R5H1</accession>
<proteinExistence type="predicted"/>
<organism evidence="1">
    <name type="scientific">Micrococcus phage Kurnik</name>
    <dbReference type="NCBI Taxonomy" id="3092208"/>
    <lineage>
        <taxon>Viruses</taxon>
        <taxon>Duplodnaviria</taxon>
        <taxon>Heunggongvirae</taxon>
        <taxon>Uroviricota</taxon>
        <taxon>Caudoviricetes</taxon>
    </lineage>
</organism>
<reference evidence="1" key="1">
    <citation type="submission" date="2023-10" db="EMBL/GenBank/DDBJ databases">
        <title>Two new lytic phages for Micrococcus sp. strain 1402.</title>
        <authorList>
            <person name="Petrzik K."/>
        </authorList>
    </citation>
    <scope>NUCLEOTIDE SEQUENCE</scope>
</reference>
<evidence type="ECO:0008006" key="2">
    <source>
        <dbReference type="Google" id="ProtNLM"/>
    </source>
</evidence>
<protein>
    <recommendedName>
        <fullName evidence="2">Minor tail protein</fullName>
    </recommendedName>
</protein>
<dbReference type="EMBL" id="OR756649">
    <property type="protein sequence ID" value="WZE63475.1"/>
    <property type="molecule type" value="Genomic_DNA"/>
</dbReference>
<sequence length="57" mass="5963">MEPKDAVPDHEALKEILSSEGAPPRITLDVGGSADLNGDGIVTVELDDDGELVFKDA</sequence>
<name>A0AAU6R5H1_9CAUD</name>